<proteinExistence type="predicted"/>
<sequence length="33" mass="3579">MITYKIIEEHQGSIAIQSSVGIGTKVEIFLTTA</sequence>
<organism evidence="1 2">
    <name type="scientific">Bacillus wiedmannii</name>
    <dbReference type="NCBI Taxonomy" id="1890302"/>
    <lineage>
        <taxon>Bacteria</taxon>
        <taxon>Bacillati</taxon>
        <taxon>Bacillota</taxon>
        <taxon>Bacilli</taxon>
        <taxon>Bacillales</taxon>
        <taxon>Bacillaceae</taxon>
        <taxon>Bacillus</taxon>
        <taxon>Bacillus cereus group</taxon>
    </lineage>
</organism>
<dbReference type="AlphaFoldDB" id="A0A1C3ZLH8"/>
<gene>
    <name evidence="1" type="ORF">BC05F1_00397</name>
</gene>
<dbReference type="EMBL" id="FMBE01000010">
    <property type="protein sequence ID" value="SCB83102.1"/>
    <property type="molecule type" value="Genomic_DNA"/>
</dbReference>
<dbReference type="SUPFAM" id="SSF55874">
    <property type="entry name" value="ATPase domain of HSP90 chaperone/DNA topoisomerase II/histidine kinase"/>
    <property type="match status" value="1"/>
</dbReference>
<protein>
    <submittedName>
        <fullName evidence="1">Uncharacterized protein</fullName>
    </submittedName>
</protein>
<dbReference type="InterPro" id="IPR036890">
    <property type="entry name" value="HATPase_C_sf"/>
</dbReference>
<name>A0A1C3ZLH8_9BACI</name>
<accession>A0A1C3ZLH8</accession>
<dbReference type="Gene3D" id="3.30.565.10">
    <property type="entry name" value="Histidine kinase-like ATPase, C-terminal domain"/>
    <property type="match status" value="1"/>
</dbReference>
<reference evidence="2" key="1">
    <citation type="submission" date="2016-08" db="EMBL/GenBank/DDBJ databases">
        <authorList>
            <person name="Loux V."/>
            <person name="Rue O."/>
        </authorList>
    </citation>
    <scope>NUCLEOTIDE SEQUENCE [LARGE SCALE GENOMIC DNA]</scope>
    <source>
        <strain evidence="2">INRA Bc05-F1</strain>
    </source>
</reference>
<evidence type="ECO:0000313" key="2">
    <source>
        <dbReference type="Proteomes" id="UP000196052"/>
    </source>
</evidence>
<dbReference type="Proteomes" id="UP000196052">
    <property type="component" value="Unassembled WGS sequence"/>
</dbReference>
<evidence type="ECO:0000313" key="1">
    <source>
        <dbReference type="EMBL" id="SCB83102.1"/>
    </source>
</evidence>